<evidence type="ECO:0000259" key="6">
    <source>
        <dbReference type="Pfam" id="PF03717"/>
    </source>
</evidence>
<feature type="region of interest" description="Disordered" evidence="3">
    <location>
        <begin position="1"/>
        <end position="22"/>
    </location>
</feature>
<evidence type="ECO:0000256" key="3">
    <source>
        <dbReference type="SAM" id="MobiDB-lite"/>
    </source>
</evidence>
<dbReference type="GO" id="GO:0005886">
    <property type="term" value="C:plasma membrane"/>
    <property type="evidence" value="ECO:0007669"/>
    <property type="project" value="TreeGrafter"/>
</dbReference>
<keyword evidence="4" id="KW-1133">Transmembrane helix</keyword>
<feature type="compositionally biased region" description="Polar residues" evidence="3">
    <location>
        <begin position="723"/>
        <end position="732"/>
    </location>
</feature>
<feature type="region of interest" description="Disordered" evidence="3">
    <location>
        <begin position="675"/>
        <end position="732"/>
    </location>
</feature>
<feature type="domain" description="Penicillin-binding protein dimerisation" evidence="6">
    <location>
        <begin position="125"/>
        <end position="281"/>
    </location>
</feature>
<dbReference type="Pfam" id="PF03717">
    <property type="entry name" value="PBP_dimer"/>
    <property type="match status" value="1"/>
</dbReference>
<proteinExistence type="predicted"/>
<evidence type="ECO:0000256" key="1">
    <source>
        <dbReference type="ARBA" id="ARBA00004370"/>
    </source>
</evidence>
<dbReference type="Gene3D" id="3.40.710.10">
    <property type="entry name" value="DD-peptidase/beta-lactamase superfamily"/>
    <property type="match status" value="1"/>
</dbReference>
<feature type="compositionally biased region" description="Polar residues" evidence="3">
    <location>
        <begin position="694"/>
        <end position="705"/>
    </location>
</feature>
<dbReference type="SUPFAM" id="SSF56601">
    <property type="entry name" value="beta-lactamase/transpeptidase-like"/>
    <property type="match status" value="1"/>
</dbReference>
<feature type="domain" description="Penicillin-binding protein transpeptidase" evidence="5">
    <location>
        <begin position="324"/>
        <end position="638"/>
    </location>
</feature>
<dbReference type="InterPro" id="IPR036138">
    <property type="entry name" value="PBP_dimer_sf"/>
</dbReference>
<dbReference type="EMBL" id="CAFBNL010000087">
    <property type="protein sequence ID" value="CAB4959574.1"/>
    <property type="molecule type" value="Genomic_DNA"/>
</dbReference>
<dbReference type="PANTHER" id="PTHR30627">
    <property type="entry name" value="PEPTIDOGLYCAN D,D-TRANSPEPTIDASE"/>
    <property type="match status" value="1"/>
</dbReference>
<dbReference type="InterPro" id="IPR012338">
    <property type="entry name" value="Beta-lactam/transpept-like"/>
</dbReference>
<feature type="compositionally biased region" description="Low complexity" evidence="3">
    <location>
        <begin position="683"/>
        <end position="692"/>
    </location>
</feature>
<evidence type="ECO:0000313" key="7">
    <source>
        <dbReference type="EMBL" id="CAB4959574.1"/>
    </source>
</evidence>
<dbReference type="GO" id="GO:0071555">
    <property type="term" value="P:cell wall organization"/>
    <property type="evidence" value="ECO:0007669"/>
    <property type="project" value="TreeGrafter"/>
</dbReference>
<dbReference type="Gene3D" id="3.30.450.330">
    <property type="match status" value="1"/>
</dbReference>
<protein>
    <submittedName>
        <fullName evidence="7">Unannotated protein</fullName>
    </submittedName>
</protein>
<name>A0A6J7L1I4_9ZZZZ</name>
<organism evidence="7">
    <name type="scientific">freshwater metagenome</name>
    <dbReference type="NCBI Taxonomy" id="449393"/>
    <lineage>
        <taxon>unclassified sequences</taxon>
        <taxon>metagenomes</taxon>
        <taxon>ecological metagenomes</taxon>
    </lineage>
</organism>
<dbReference type="PANTHER" id="PTHR30627:SF1">
    <property type="entry name" value="PEPTIDOGLYCAN D,D-TRANSPEPTIDASE FTSI"/>
    <property type="match status" value="1"/>
</dbReference>
<comment type="subcellular location">
    <subcellularLocation>
        <location evidence="1">Membrane</location>
    </subcellularLocation>
</comment>
<dbReference type="InterPro" id="IPR001460">
    <property type="entry name" value="PCN-bd_Tpept"/>
</dbReference>
<evidence type="ECO:0000259" key="5">
    <source>
        <dbReference type="Pfam" id="PF00905"/>
    </source>
</evidence>
<dbReference type="Gene3D" id="3.90.1310.10">
    <property type="entry name" value="Penicillin-binding protein 2a (Domain 2)"/>
    <property type="match status" value="1"/>
</dbReference>
<reference evidence="7" key="1">
    <citation type="submission" date="2020-05" db="EMBL/GenBank/DDBJ databases">
        <authorList>
            <person name="Chiriac C."/>
            <person name="Salcher M."/>
            <person name="Ghai R."/>
            <person name="Kavagutti S V."/>
        </authorList>
    </citation>
    <scope>NUCLEOTIDE SEQUENCE</scope>
</reference>
<dbReference type="SUPFAM" id="SSF56519">
    <property type="entry name" value="Penicillin binding protein dimerisation domain"/>
    <property type="match status" value="1"/>
</dbReference>
<feature type="compositionally biased region" description="Basic and acidic residues" evidence="3">
    <location>
        <begin position="9"/>
        <end position="19"/>
    </location>
</feature>
<keyword evidence="4" id="KW-0812">Transmembrane</keyword>
<feature type="transmembrane region" description="Helical" evidence="4">
    <location>
        <begin position="31"/>
        <end position="55"/>
    </location>
</feature>
<accession>A0A6J7L1I4</accession>
<sequence>MPASSPAESRGRGDSERAISSRRASADHNPIFSRLLASLLSSLTALVVAASSYVANRATQPVVPTKRLSANQIHLQTRKRLLWFLGVAVFVFAVAGAKMIYLQVVQRDRFIAYSVTQREHTTLLAADRGTIFDRNGIDLALSAPSNTIVVDPTLVKEKGRAASLLAPILGLPRREILTRLKAKNHFQYLARQVDTSVVEKVKALDPEASKNKTLYSLGGIYFVNEPKRVNPSGGNLAAPVLGSVNLEGAALSGLEDSNDSILKGKRGRISAQTDSRGREIPSTSRSVIPAKRGDDLVLTIDQSLQYEVERRLVDRVAAAGALGGLVVVADITNGDILAMASAVGADAAKGEPARVANGLEQNRPLTWTYTPGSVNKIVTFAGAIERSKINADSVIDGITNSVTDSGFTITDDHVMPSAMSATEILARSSNVGTTKVAAMLGKEGLSHYLTAFGYGVTTSIDFPAQSSGILAASKDWRSIDMLTKPIGYGLAATPMQVLDAYMTIANGGKIVHPRLVAARIDSQGVRHPNVSRPGGRVVSRATASAVTEMLTHVVAPSPATGGSAAVPGYTVAGKTGTARQKTGNGADSFALAKLEATFVGFAPAENPRFAAIVVLDGQAGNVGFYGGSESGPLFSQVMAQTLRLNGVAPTRDPQGLSQAVTGPLLSGIAAAPTGPAVGPPSAPVKAPVKAPVNASDSKAVKSTLQRPKHRRVSSRRAAEANKARSTQSKPLL</sequence>
<dbReference type="GO" id="GO:0008658">
    <property type="term" value="F:penicillin binding"/>
    <property type="evidence" value="ECO:0007669"/>
    <property type="project" value="InterPro"/>
</dbReference>
<keyword evidence="2 4" id="KW-0472">Membrane</keyword>
<evidence type="ECO:0000256" key="4">
    <source>
        <dbReference type="SAM" id="Phobius"/>
    </source>
</evidence>
<feature type="transmembrane region" description="Helical" evidence="4">
    <location>
        <begin position="81"/>
        <end position="101"/>
    </location>
</feature>
<dbReference type="InterPro" id="IPR005311">
    <property type="entry name" value="PBP_dimer"/>
</dbReference>
<dbReference type="AlphaFoldDB" id="A0A6J7L1I4"/>
<evidence type="ECO:0000256" key="2">
    <source>
        <dbReference type="ARBA" id="ARBA00023136"/>
    </source>
</evidence>
<dbReference type="InterPro" id="IPR050515">
    <property type="entry name" value="Beta-lactam/transpept"/>
</dbReference>
<dbReference type="Pfam" id="PF00905">
    <property type="entry name" value="Transpeptidase"/>
    <property type="match status" value="1"/>
</dbReference>
<gene>
    <name evidence="7" type="ORF">UFOPK3789_01200</name>
</gene>